<evidence type="ECO:0000313" key="2">
    <source>
        <dbReference type="Proteomes" id="UP001055108"/>
    </source>
</evidence>
<organism evidence="1 2">
    <name type="scientific">Methylobacterium gregans</name>
    <dbReference type="NCBI Taxonomy" id="374424"/>
    <lineage>
        <taxon>Bacteria</taxon>
        <taxon>Pseudomonadati</taxon>
        <taxon>Pseudomonadota</taxon>
        <taxon>Alphaproteobacteria</taxon>
        <taxon>Hyphomicrobiales</taxon>
        <taxon>Methylobacteriaceae</taxon>
        <taxon>Methylobacterium</taxon>
    </lineage>
</organism>
<evidence type="ECO:0008006" key="3">
    <source>
        <dbReference type="Google" id="ProtNLM"/>
    </source>
</evidence>
<proteinExistence type="predicted"/>
<evidence type="ECO:0000313" key="1">
    <source>
        <dbReference type="EMBL" id="GJD79537.1"/>
    </source>
</evidence>
<dbReference type="AlphaFoldDB" id="A0AA37HRD8"/>
<protein>
    <recommendedName>
        <fullName evidence="3">Isochorismatase hydrolase</fullName>
    </recommendedName>
</protein>
<sequence length="72" mass="7756">MVDLQNIYRAGVMRLEGVEPAIREAAALLTRARDAGIPVFHIQHDAGPGSPYDVTAAIGRISDEVAPRDTSR</sequence>
<dbReference type="Gene3D" id="3.40.50.850">
    <property type="entry name" value="Isochorismatase-like"/>
    <property type="match status" value="1"/>
</dbReference>
<name>A0AA37HRD8_9HYPH</name>
<accession>A0AA37HRD8</accession>
<dbReference type="InterPro" id="IPR036380">
    <property type="entry name" value="Isochorismatase-like_sf"/>
</dbReference>
<dbReference type="SUPFAM" id="SSF52499">
    <property type="entry name" value="Isochorismatase-like hydrolases"/>
    <property type="match status" value="1"/>
</dbReference>
<comment type="caution">
    <text evidence="1">The sequence shown here is derived from an EMBL/GenBank/DDBJ whole genome shotgun (WGS) entry which is preliminary data.</text>
</comment>
<gene>
    <name evidence="1" type="ORF">NBEOAGPD_2766</name>
</gene>
<reference evidence="1" key="2">
    <citation type="submission" date="2021-08" db="EMBL/GenBank/DDBJ databases">
        <authorList>
            <person name="Tani A."/>
            <person name="Ola A."/>
            <person name="Ogura Y."/>
            <person name="Katsura K."/>
            <person name="Hayashi T."/>
        </authorList>
    </citation>
    <scope>NUCLEOTIDE SEQUENCE</scope>
    <source>
        <strain evidence="1">NBRC 103626</strain>
    </source>
</reference>
<dbReference type="Proteomes" id="UP001055108">
    <property type="component" value="Unassembled WGS sequence"/>
</dbReference>
<keyword evidence="2" id="KW-1185">Reference proteome</keyword>
<reference evidence="1" key="1">
    <citation type="journal article" date="2016" name="Front. Microbiol.">
        <title>Genome Sequence of the Piezophilic, Mesophilic Sulfate-Reducing Bacterium Desulfovibrio indicus J2T.</title>
        <authorList>
            <person name="Cao J."/>
            <person name="Maignien L."/>
            <person name="Shao Z."/>
            <person name="Alain K."/>
            <person name="Jebbar M."/>
        </authorList>
    </citation>
    <scope>NUCLEOTIDE SEQUENCE</scope>
    <source>
        <strain evidence="1">NBRC 103626</strain>
    </source>
</reference>
<dbReference type="EMBL" id="BPQM01000064">
    <property type="protein sequence ID" value="GJD79537.1"/>
    <property type="molecule type" value="Genomic_DNA"/>
</dbReference>